<evidence type="ECO:0000313" key="1">
    <source>
        <dbReference type="EMBL" id="KAI3689912.1"/>
    </source>
</evidence>
<reference evidence="2" key="1">
    <citation type="journal article" date="2022" name="Mol. Ecol. Resour.">
        <title>The genomes of chicory, endive, great burdock and yacon provide insights into Asteraceae palaeo-polyploidization history and plant inulin production.</title>
        <authorList>
            <person name="Fan W."/>
            <person name="Wang S."/>
            <person name="Wang H."/>
            <person name="Wang A."/>
            <person name="Jiang F."/>
            <person name="Liu H."/>
            <person name="Zhao H."/>
            <person name="Xu D."/>
            <person name="Zhang Y."/>
        </authorList>
    </citation>
    <scope>NUCLEOTIDE SEQUENCE [LARGE SCALE GENOMIC DNA]</scope>
    <source>
        <strain evidence="2">cv. Punajuju</strain>
    </source>
</reference>
<dbReference type="EMBL" id="CM042017">
    <property type="protein sequence ID" value="KAI3689912.1"/>
    <property type="molecule type" value="Genomic_DNA"/>
</dbReference>
<reference evidence="1 2" key="2">
    <citation type="journal article" date="2022" name="Mol. Ecol. Resour.">
        <title>The genomes of chicory, endive, great burdock and yacon provide insights into Asteraceae paleo-polyploidization history and plant inulin production.</title>
        <authorList>
            <person name="Fan W."/>
            <person name="Wang S."/>
            <person name="Wang H."/>
            <person name="Wang A."/>
            <person name="Jiang F."/>
            <person name="Liu H."/>
            <person name="Zhao H."/>
            <person name="Xu D."/>
            <person name="Zhang Y."/>
        </authorList>
    </citation>
    <scope>NUCLEOTIDE SEQUENCE [LARGE SCALE GENOMIC DNA]</scope>
    <source>
        <strain evidence="2">cv. Punajuju</strain>
        <tissue evidence="1">Leaves</tissue>
    </source>
</reference>
<proteinExistence type="predicted"/>
<evidence type="ECO:0000313" key="2">
    <source>
        <dbReference type="Proteomes" id="UP001055811"/>
    </source>
</evidence>
<sequence length="107" mass="12178">MVCWRRLATRPRVWSRLEDCMLREATKCLVTTRRLQPSRLDQVSGHDSKTVTFATRPSLISSILQPKFSDSCFTSTNPQVPVPSSSLSLSPDTSEIFWEVGDFSHYL</sequence>
<gene>
    <name evidence="1" type="ORF">L2E82_47882</name>
</gene>
<organism evidence="1 2">
    <name type="scientific">Cichorium intybus</name>
    <name type="common">Chicory</name>
    <dbReference type="NCBI Taxonomy" id="13427"/>
    <lineage>
        <taxon>Eukaryota</taxon>
        <taxon>Viridiplantae</taxon>
        <taxon>Streptophyta</taxon>
        <taxon>Embryophyta</taxon>
        <taxon>Tracheophyta</taxon>
        <taxon>Spermatophyta</taxon>
        <taxon>Magnoliopsida</taxon>
        <taxon>eudicotyledons</taxon>
        <taxon>Gunneridae</taxon>
        <taxon>Pentapetalae</taxon>
        <taxon>asterids</taxon>
        <taxon>campanulids</taxon>
        <taxon>Asterales</taxon>
        <taxon>Asteraceae</taxon>
        <taxon>Cichorioideae</taxon>
        <taxon>Cichorieae</taxon>
        <taxon>Cichoriinae</taxon>
        <taxon>Cichorium</taxon>
    </lineage>
</organism>
<protein>
    <submittedName>
        <fullName evidence="1">Uncharacterized protein</fullName>
    </submittedName>
</protein>
<comment type="caution">
    <text evidence="1">The sequence shown here is derived from an EMBL/GenBank/DDBJ whole genome shotgun (WGS) entry which is preliminary data.</text>
</comment>
<name>A0ACB8YWL8_CICIN</name>
<accession>A0ACB8YWL8</accession>
<dbReference type="Proteomes" id="UP001055811">
    <property type="component" value="Linkage Group LG09"/>
</dbReference>
<keyword evidence="2" id="KW-1185">Reference proteome</keyword>